<feature type="transmembrane region" description="Helical" evidence="1">
    <location>
        <begin position="50"/>
        <end position="71"/>
    </location>
</feature>
<feature type="transmembrane region" description="Helical" evidence="1">
    <location>
        <begin position="78"/>
        <end position="97"/>
    </location>
</feature>
<keyword evidence="1" id="KW-0472">Membrane</keyword>
<evidence type="ECO:0000313" key="2">
    <source>
        <dbReference type="EMBL" id="BCB74873.1"/>
    </source>
</evidence>
<organism evidence="2 3">
    <name type="scientific">Phytohabitans flavus</name>
    <dbReference type="NCBI Taxonomy" id="1076124"/>
    <lineage>
        <taxon>Bacteria</taxon>
        <taxon>Bacillati</taxon>
        <taxon>Actinomycetota</taxon>
        <taxon>Actinomycetes</taxon>
        <taxon>Micromonosporales</taxon>
        <taxon>Micromonosporaceae</taxon>
    </lineage>
</organism>
<reference evidence="2 3" key="1">
    <citation type="submission" date="2020-03" db="EMBL/GenBank/DDBJ databases">
        <title>Whole genome shotgun sequence of Phytohabitans flavus NBRC 107702.</title>
        <authorList>
            <person name="Komaki H."/>
            <person name="Tamura T."/>
        </authorList>
    </citation>
    <scope>NUCLEOTIDE SEQUENCE [LARGE SCALE GENOMIC DNA]</scope>
    <source>
        <strain evidence="2 3">NBRC 107702</strain>
    </source>
</reference>
<reference evidence="2 3" key="2">
    <citation type="submission" date="2020-03" db="EMBL/GenBank/DDBJ databases">
        <authorList>
            <person name="Ichikawa N."/>
            <person name="Kimura A."/>
            <person name="Kitahashi Y."/>
            <person name="Uohara A."/>
        </authorList>
    </citation>
    <scope>NUCLEOTIDE SEQUENCE [LARGE SCALE GENOMIC DNA]</scope>
    <source>
        <strain evidence="2 3">NBRC 107702</strain>
    </source>
</reference>
<keyword evidence="3" id="KW-1185">Reference proteome</keyword>
<gene>
    <name evidence="2" type="ORF">Pflav_012830</name>
</gene>
<dbReference type="PANTHER" id="PTHR40078">
    <property type="entry name" value="INTEGRAL MEMBRANE PROTEIN-RELATED"/>
    <property type="match status" value="1"/>
</dbReference>
<accession>A0A6F8XM40</accession>
<dbReference type="Proteomes" id="UP000502508">
    <property type="component" value="Chromosome"/>
</dbReference>
<dbReference type="KEGG" id="pfla:Pflav_012830"/>
<dbReference type="InterPro" id="IPR038750">
    <property type="entry name" value="YczE/YyaS-like"/>
</dbReference>
<dbReference type="Pfam" id="PF19700">
    <property type="entry name" value="DUF6198"/>
    <property type="match status" value="1"/>
</dbReference>
<keyword evidence="1" id="KW-0812">Transmembrane</keyword>
<protein>
    <submittedName>
        <fullName evidence="2">Membrane protein</fullName>
    </submittedName>
</protein>
<name>A0A6F8XM40_9ACTN</name>
<proteinExistence type="predicted"/>
<feature type="transmembrane region" description="Helical" evidence="1">
    <location>
        <begin position="12"/>
        <end position="30"/>
    </location>
</feature>
<evidence type="ECO:0000256" key="1">
    <source>
        <dbReference type="SAM" id="Phobius"/>
    </source>
</evidence>
<evidence type="ECO:0000313" key="3">
    <source>
        <dbReference type="Proteomes" id="UP000502508"/>
    </source>
</evidence>
<dbReference type="AlphaFoldDB" id="A0A6F8XM40"/>
<feature type="transmembrane region" description="Helical" evidence="1">
    <location>
        <begin position="109"/>
        <end position="128"/>
    </location>
</feature>
<sequence>MRNRLTDSWGRLLIYLGGCLAFSTGAAFFIHSDLGTDPLDVFALGLQEQLPVTIGIAQATVAAVCIAIWSLWNRRRPVVSPFFTFLFCGSLIDLLRWLNAAGYVPVPNVAIMLLGTVLCTYGSALIIMSGVGIRAMDLVAITMVQRWRWPFWAAKLSLEMVLLVSGYVMGGPVGVGTVCFLIFVDILIQPCMWLNRRLFALPNHGLPSVQSA</sequence>
<dbReference type="EMBL" id="AP022870">
    <property type="protein sequence ID" value="BCB74873.1"/>
    <property type="molecule type" value="Genomic_DNA"/>
</dbReference>
<keyword evidence="1" id="KW-1133">Transmembrane helix</keyword>
<dbReference type="PANTHER" id="PTHR40078:SF1">
    <property type="entry name" value="INTEGRAL MEMBRANE PROTEIN"/>
    <property type="match status" value="1"/>
</dbReference>